<dbReference type="AlphaFoldDB" id="A0A0E9SWJ0"/>
<name>A0A0E9SWJ0_ANGAN</name>
<protein>
    <submittedName>
        <fullName evidence="1">Uncharacterized protein</fullName>
    </submittedName>
</protein>
<accession>A0A0E9SWJ0</accession>
<reference evidence="1" key="1">
    <citation type="submission" date="2014-11" db="EMBL/GenBank/DDBJ databases">
        <authorList>
            <person name="Amaro Gonzalez C."/>
        </authorList>
    </citation>
    <scope>NUCLEOTIDE SEQUENCE</scope>
</reference>
<dbReference type="EMBL" id="GBXM01062950">
    <property type="protein sequence ID" value="JAH45627.1"/>
    <property type="molecule type" value="Transcribed_RNA"/>
</dbReference>
<organism evidence="1">
    <name type="scientific">Anguilla anguilla</name>
    <name type="common">European freshwater eel</name>
    <name type="synonym">Muraena anguilla</name>
    <dbReference type="NCBI Taxonomy" id="7936"/>
    <lineage>
        <taxon>Eukaryota</taxon>
        <taxon>Metazoa</taxon>
        <taxon>Chordata</taxon>
        <taxon>Craniata</taxon>
        <taxon>Vertebrata</taxon>
        <taxon>Euteleostomi</taxon>
        <taxon>Actinopterygii</taxon>
        <taxon>Neopterygii</taxon>
        <taxon>Teleostei</taxon>
        <taxon>Anguilliformes</taxon>
        <taxon>Anguillidae</taxon>
        <taxon>Anguilla</taxon>
    </lineage>
</organism>
<evidence type="ECO:0000313" key="1">
    <source>
        <dbReference type="EMBL" id="JAH45627.1"/>
    </source>
</evidence>
<sequence length="26" mass="3333">MFFRFRLNKSLHWLLRAFSNHFTLHI</sequence>
<proteinExistence type="predicted"/>
<reference evidence="1" key="2">
    <citation type="journal article" date="2015" name="Fish Shellfish Immunol.">
        <title>Early steps in the European eel (Anguilla anguilla)-Vibrio vulnificus interaction in the gills: Role of the RtxA13 toxin.</title>
        <authorList>
            <person name="Callol A."/>
            <person name="Pajuelo D."/>
            <person name="Ebbesson L."/>
            <person name="Teles M."/>
            <person name="MacKenzie S."/>
            <person name="Amaro C."/>
        </authorList>
    </citation>
    <scope>NUCLEOTIDE SEQUENCE</scope>
</reference>